<dbReference type="InterPro" id="IPR016639">
    <property type="entry name" value="GST_Omega/GSH"/>
</dbReference>
<dbReference type="InterPro" id="IPR004045">
    <property type="entry name" value="Glutathione_S-Trfase_N"/>
</dbReference>
<keyword evidence="3" id="KW-1185">Reference proteome</keyword>
<comment type="caution">
    <text evidence="2">The sequence shown here is derived from an EMBL/GenBank/DDBJ whole genome shotgun (WGS) entry which is preliminary data.</text>
</comment>
<protein>
    <recommendedName>
        <fullName evidence="1">GST N-terminal domain-containing protein</fullName>
    </recommendedName>
</protein>
<proteinExistence type="predicted"/>
<feature type="domain" description="GST N-terminal" evidence="1">
    <location>
        <begin position="77"/>
        <end position="164"/>
    </location>
</feature>
<dbReference type="EMBL" id="JBBWWR010000006">
    <property type="protein sequence ID" value="KAK8964632.1"/>
    <property type="molecule type" value="Genomic_DNA"/>
</dbReference>
<name>A0ABR2MKI1_9ASPA</name>
<dbReference type="InterPro" id="IPR036249">
    <property type="entry name" value="Thioredoxin-like_sf"/>
</dbReference>
<dbReference type="Gene3D" id="3.40.30.10">
    <property type="entry name" value="Glutaredoxin"/>
    <property type="match status" value="1"/>
</dbReference>
<evidence type="ECO:0000259" key="1">
    <source>
        <dbReference type="Pfam" id="PF13409"/>
    </source>
</evidence>
<sequence length="169" mass="18966">MVASAAIRNLSFVSFIGVLPTFAKQTLSMSRTALDDVVSQTGAFVRKPSSFRDFISKDQSSQFPAESGRYHLYVSYACPWASRCLAYLKLKGLEKAISYTAVKPIWERTKENDDHFGWVFPDSSTEESGADPDSLNGARSIRELYDRANADYSGRYSVPVLWDKKLKTL</sequence>
<reference evidence="2 3" key="1">
    <citation type="journal article" date="2022" name="Nat. Plants">
        <title>Genomes of leafy and leafless Platanthera orchids illuminate the evolution of mycoheterotrophy.</title>
        <authorList>
            <person name="Li M.H."/>
            <person name="Liu K.W."/>
            <person name="Li Z."/>
            <person name="Lu H.C."/>
            <person name="Ye Q.L."/>
            <person name="Zhang D."/>
            <person name="Wang J.Y."/>
            <person name="Li Y.F."/>
            <person name="Zhong Z.M."/>
            <person name="Liu X."/>
            <person name="Yu X."/>
            <person name="Liu D.K."/>
            <person name="Tu X.D."/>
            <person name="Liu B."/>
            <person name="Hao Y."/>
            <person name="Liao X.Y."/>
            <person name="Jiang Y.T."/>
            <person name="Sun W.H."/>
            <person name="Chen J."/>
            <person name="Chen Y.Q."/>
            <person name="Ai Y."/>
            <person name="Zhai J.W."/>
            <person name="Wu S.S."/>
            <person name="Zhou Z."/>
            <person name="Hsiao Y.Y."/>
            <person name="Wu W.L."/>
            <person name="Chen Y.Y."/>
            <person name="Lin Y.F."/>
            <person name="Hsu J.L."/>
            <person name="Li C.Y."/>
            <person name="Wang Z.W."/>
            <person name="Zhao X."/>
            <person name="Zhong W.Y."/>
            <person name="Ma X.K."/>
            <person name="Ma L."/>
            <person name="Huang J."/>
            <person name="Chen G.Z."/>
            <person name="Huang M.Z."/>
            <person name="Huang L."/>
            <person name="Peng D.H."/>
            <person name="Luo Y.B."/>
            <person name="Zou S.Q."/>
            <person name="Chen S.P."/>
            <person name="Lan S."/>
            <person name="Tsai W.C."/>
            <person name="Van de Peer Y."/>
            <person name="Liu Z.J."/>
        </authorList>
    </citation>
    <scope>NUCLEOTIDE SEQUENCE [LARGE SCALE GENOMIC DNA]</scope>
    <source>
        <strain evidence="2">Lor288</strain>
    </source>
</reference>
<dbReference type="Proteomes" id="UP001412067">
    <property type="component" value="Unassembled WGS sequence"/>
</dbReference>
<organism evidence="2 3">
    <name type="scientific">Platanthera guangdongensis</name>
    <dbReference type="NCBI Taxonomy" id="2320717"/>
    <lineage>
        <taxon>Eukaryota</taxon>
        <taxon>Viridiplantae</taxon>
        <taxon>Streptophyta</taxon>
        <taxon>Embryophyta</taxon>
        <taxon>Tracheophyta</taxon>
        <taxon>Spermatophyta</taxon>
        <taxon>Magnoliopsida</taxon>
        <taxon>Liliopsida</taxon>
        <taxon>Asparagales</taxon>
        <taxon>Orchidaceae</taxon>
        <taxon>Orchidoideae</taxon>
        <taxon>Orchideae</taxon>
        <taxon>Orchidinae</taxon>
        <taxon>Platanthera</taxon>
    </lineage>
</organism>
<gene>
    <name evidence="2" type="ORF">KSP40_PGU020480</name>
</gene>
<evidence type="ECO:0000313" key="2">
    <source>
        <dbReference type="EMBL" id="KAK8964632.1"/>
    </source>
</evidence>
<dbReference type="PANTHER" id="PTHR32419:SF6">
    <property type="entry name" value="GLUTATHIONE S-TRANSFERASE OMEGA-LIKE 1-RELATED"/>
    <property type="match status" value="1"/>
</dbReference>
<dbReference type="SUPFAM" id="SSF52833">
    <property type="entry name" value="Thioredoxin-like"/>
    <property type="match status" value="1"/>
</dbReference>
<dbReference type="Pfam" id="PF13409">
    <property type="entry name" value="GST_N_2"/>
    <property type="match status" value="1"/>
</dbReference>
<accession>A0ABR2MKI1</accession>
<evidence type="ECO:0000313" key="3">
    <source>
        <dbReference type="Proteomes" id="UP001412067"/>
    </source>
</evidence>
<dbReference type="PANTHER" id="PTHR32419">
    <property type="entry name" value="GLUTATHIONYL-HYDROQUINONE REDUCTASE"/>
    <property type="match status" value="1"/>
</dbReference>